<accession>A0A2S8S4C8</accession>
<dbReference type="Pfam" id="PF04391">
    <property type="entry name" value="DUF533"/>
    <property type="match status" value="1"/>
</dbReference>
<name>A0A2S8S4C8_9RHOB</name>
<evidence type="ECO:0000256" key="1">
    <source>
        <dbReference type="SAM" id="MobiDB-lite"/>
    </source>
</evidence>
<proteinExistence type="predicted"/>
<organism evidence="2 3">
    <name type="scientific">Albidovulum denitrificans</name>
    <dbReference type="NCBI Taxonomy" id="404881"/>
    <lineage>
        <taxon>Bacteria</taxon>
        <taxon>Pseudomonadati</taxon>
        <taxon>Pseudomonadota</taxon>
        <taxon>Alphaproteobacteria</taxon>
        <taxon>Rhodobacterales</taxon>
        <taxon>Paracoccaceae</taxon>
        <taxon>Albidovulum</taxon>
    </lineage>
</organism>
<dbReference type="EMBL" id="PVEP01000008">
    <property type="protein sequence ID" value="PQV55643.1"/>
    <property type="molecule type" value="Genomic_DNA"/>
</dbReference>
<sequence length="314" mass="30392">MGTLAKVAIGVAVAKGVSSMMGKKASGSAGSGGTFGGTHSPGRTQGGGLEDMMGEVLGGRRSPQDQSGGMFGGSGSTGGTGGGLGDFLNELGKYAPGGAGSTGTTTSRGGSGLDDLIGSLGGGSGGASGGGLGDLLGGILGGGAGGTQSGGGLGDLLGGLLGGMAGGAAAGQGGSFGDLLNQSLGNRGEPDAAPTPQQDAVAGLLLTAMIQAAKSDGKIDAEEQRKLMGNLGDVTPEEKRFVEAAIRAPIDVQGLARQVPKGLEAQVYTMSLMAIDLDNRNEATYLHQLATALGIDQRHVNAIHAQLGAPALYS</sequence>
<dbReference type="AlphaFoldDB" id="A0A2S8S4C8"/>
<keyword evidence="3" id="KW-1185">Reference proteome</keyword>
<dbReference type="Proteomes" id="UP000238338">
    <property type="component" value="Unassembled WGS sequence"/>
</dbReference>
<dbReference type="Gene3D" id="1.10.3680.10">
    <property type="entry name" value="TerB-like"/>
    <property type="match status" value="1"/>
</dbReference>
<dbReference type="CDD" id="cd07178">
    <property type="entry name" value="terB_like_YebE"/>
    <property type="match status" value="1"/>
</dbReference>
<evidence type="ECO:0000313" key="3">
    <source>
        <dbReference type="Proteomes" id="UP000238338"/>
    </source>
</evidence>
<gene>
    <name evidence="2" type="ORF">LX70_03309</name>
</gene>
<comment type="caution">
    <text evidence="2">The sequence shown here is derived from an EMBL/GenBank/DDBJ whole genome shotgun (WGS) entry which is preliminary data.</text>
</comment>
<dbReference type="InterPro" id="IPR029024">
    <property type="entry name" value="TerB-like"/>
</dbReference>
<protein>
    <submittedName>
        <fullName evidence="2">Uncharacterized membrane protein YebE (DUF533 family)</fullName>
    </submittedName>
</protein>
<reference evidence="2 3" key="1">
    <citation type="submission" date="2018-02" db="EMBL/GenBank/DDBJ databases">
        <title>Genomic Encyclopedia of Archaeal and Bacterial Type Strains, Phase II (KMG-II): from individual species to whole genera.</title>
        <authorList>
            <person name="Goeker M."/>
        </authorList>
    </citation>
    <scope>NUCLEOTIDE SEQUENCE [LARGE SCALE GENOMIC DNA]</scope>
    <source>
        <strain evidence="2 3">DSM 18921</strain>
    </source>
</reference>
<evidence type="ECO:0000313" key="2">
    <source>
        <dbReference type="EMBL" id="PQV55643.1"/>
    </source>
</evidence>
<dbReference type="SUPFAM" id="SSF158682">
    <property type="entry name" value="TerB-like"/>
    <property type="match status" value="1"/>
</dbReference>
<dbReference type="InterPro" id="IPR007486">
    <property type="entry name" value="YebE"/>
</dbReference>
<feature type="region of interest" description="Disordered" evidence="1">
    <location>
        <begin position="20"/>
        <end position="76"/>
    </location>
</feature>